<dbReference type="GO" id="GO:0004842">
    <property type="term" value="F:ubiquitin-protein transferase activity"/>
    <property type="evidence" value="ECO:0007669"/>
    <property type="project" value="InterPro"/>
</dbReference>
<reference evidence="2" key="1">
    <citation type="submission" date="2022-08" db="EMBL/GenBank/DDBJ databases">
        <authorList>
            <person name="Gutierrez-Valencia J."/>
        </authorList>
    </citation>
    <scope>NUCLEOTIDE SEQUENCE</scope>
</reference>
<accession>A0AAV0MTG8</accession>
<proteinExistence type="predicted"/>
<dbReference type="Proteomes" id="UP001154282">
    <property type="component" value="Unassembled WGS sequence"/>
</dbReference>
<evidence type="ECO:0000313" key="2">
    <source>
        <dbReference type="EMBL" id="CAI0448995.1"/>
    </source>
</evidence>
<feature type="compositionally biased region" description="Acidic residues" evidence="1">
    <location>
        <begin position="125"/>
        <end position="134"/>
    </location>
</feature>
<name>A0AAV0MTG8_9ROSI</name>
<evidence type="ECO:0000256" key="1">
    <source>
        <dbReference type="SAM" id="MobiDB-lite"/>
    </source>
</evidence>
<organism evidence="2 3">
    <name type="scientific">Linum tenue</name>
    <dbReference type="NCBI Taxonomy" id="586396"/>
    <lineage>
        <taxon>Eukaryota</taxon>
        <taxon>Viridiplantae</taxon>
        <taxon>Streptophyta</taxon>
        <taxon>Embryophyta</taxon>
        <taxon>Tracheophyta</taxon>
        <taxon>Spermatophyta</taxon>
        <taxon>Magnoliopsida</taxon>
        <taxon>eudicotyledons</taxon>
        <taxon>Gunneridae</taxon>
        <taxon>Pentapetalae</taxon>
        <taxon>rosids</taxon>
        <taxon>fabids</taxon>
        <taxon>Malpighiales</taxon>
        <taxon>Linaceae</taxon>
        <taxon>Linum</taxon>
    </lineage>
</organism>
<dbReference type="InterPro" id="IPR044807">
    <property type="entry name" value="DRIP1-like"/>
</dbReference>
<feature type="region of interest" description="Disordered" evidence="1">
    <location>
        <begin position="83"/>
        <end position="136"/>
    </location>
</feature>
<dbReference type="PANTHER" id="PTHR46293">
    <property type="entry name" value="E3 UBIQUITIN PROTEIN LIGASE DRIP1"/>
    <property type="match status" value="1"/>
</dbReference>
<protein>
    <recommendedName>
        <fullName evidence="4">E3 ubiquitin protein ligase DRIP2-like</fullName>
    </recommendedName>
</protein>
<dbReference type="Gene3D" id="3.30.40.10">
    <property type="entry name" value="Zinc/RING finger domain, C3HC4 (zinc finger)"/>
    <property type="match status" value="1"/>
</dbReference>
<evidence type="ECO:0000313" key="3">
    <source>
        <dbReference type="Proteomes" id="UP001154282"/>
    </source>
</evidence>
<keyword evidence="3" id="KW-1185">Reference proteome</keyword>
<dbReference type="EMBL" id="CAMGYJ010000007">
    <property type="protein sequence ID" value="CAI0448995.1"/>
    <property type="molecule type" value="Genomic_DNA"/>
</dbReference>
<dbReference type="AlphaFoldDB" id="A0AAV0MTG8"/>
<dbReference type="Gene3D" id="3.10.20.90">
    <property type="entry name" value="Phosphatidylinositol 3-kinase Catalytic Subunit, Chain A, domain 1"/>
    <property type="match status" value="1"/>
</dbReference>
<dbReference type="PANTHER" id="PTHR46293:SF1">
    <property type="entry name" value="OS03G0632800 PROTEIN"/>
    <property type="match status" value="1"/>
</dbReference>
<comment type="caution">
    <text evidence="2">The sequence shown here is derived from an EMBL/GenBank/DDBJ whole genome shotgun (WGS) entry which is preliminary data.</text>
</comment>
<sequence length="384" mass="42953">MCFTFIQTVCRKCIYDRFSDDEVDTCPVCDIDLGCLPVEKLRPDHNLQDLRSKMFPSKRRKVHPTTEVVTSVALPAKRKERSLSSLVVSAPKVPVQTNSTGRRSKAGPRKNPGLRGCSFTTEESNKDEEEDSAEEDHHPIRWWQHSSAAEPSNEQKQMDVNSEDDDGEVVEGKADLWTPLNCLVEAANTTKSLTSNSQQVQSVANSEILSTGPDLKSRNVDTQLNVESPTVGQGGETYILPERQNKEPDQGLNSEDDEAVLDSAINKVNRRNCPVWFSLVASENRRGDASLPQIPACYLRIKDGKMPVSFIQKYIVKKLELSSDTEVEIMCQGQPVVPTLQLRNLVDLWFRNASTKRVEVPVGSSARDFVMVLSYCRKLQQQAS</sequence>
<gene>
    <name evidence="2" type="ORF">LITE_LOCUS30008</name>
</gene>
<dbReference type="InterPro" id="IPR013083">
    <property type="entry name" value="Znf_RING/FYVE/PHD"/>
</dbReference>
<evidence type="ECO:0008006" key="4">
    <source>
        <dbReference type="Google" id="ProtNLM"/>
    </source>
</evidence>